<gene>
    <name evidence="2" type="ordered locus">Bcep1808_6822</name>
</gene>
<reference evidence="2 3" key="1">
    <citation type="submission" date="2007-03" db="EMBL/GenBank/DDBJ databases">
        <title>Complete sequence of plasmid pBVIE01 of Burkholderia vietnamiensis G4.</title>
        <authorList>
            <consortium name="US DOE Joint Genome Institute"/>
            <person name="Copeland A."/>
            <person name="Lucas S."/>
            <person name="Lapidus A."/>
            <person name="Barry K."/>
            <person name="Detter J.C."/>
            <person name="Glavina del Rio T."/>
            <person name="Hammon N."/>
            <person name="Israni S."/>
            <person name="Dalin E."/>
            <person name="Tice H."/>
            <person name="Pitluck S."/>
            <person name="Chain P."/>
            <person name="Malfatti S."/>
            <person name="Shin M."/>
            <person name="Vergez L."/>
            <person name="Schmutz J."/>
            <person name="Larimer F."/>
            <person name="Land M."/>
            <person name="Hauser L."/>
            <person name="Kyrpides N."/>
            <person name="Tiedje J."/>
            <person name="Richardson P."/>
        </authorList>
    </citation>
    <scope>NUCLEOTIDE SEQUENCE [LARGE SCALE GENOMIC DNA]</scope>
    <source>
        <strain evidence="3">G4 / LMG 22486</strain>
        <plasmid evidence="2 3">pBVIE01</plasmid>
    </source>
</reference>
<organism evidence="2 3">
    <name type="scientific">Burkholderia vietnamiensis (strain G4 / LMG 22486)</name>
    <name type="common">Burkholderia cepacia (strain R1808)</name>
    <dbReference type="NCBI Taxonomy" id="269482"/>
    <lineage>
        <taxon>Bacteria</taxon>
        <taxon>Pseudomonadati</taxon>
        <taxon>Pseudomonadota</taxon>
        <taxon>Betaproteobacteria</taxon>
        <taxon>Burkholderiales</taxon>
        <taxon>Burkholderiaceae</taxon>
        <taxon>Burkholderia</taxon>
        <taxon>Burkholderia cepacia complex</taxon>
    </lineage>
</organism>
<accession>A4JTV6</accession>
<feature type="region of interest" description="Disordered" evidence="1">
    <location>
        <begin position="1"/>
        <end position="21"/>
    </location>
</feature>
<evidence type="ECO:0000256" key="1">
    <source>
        <dbReference type="SAM" id="MobiDB-lite"/>
    </source>
</evidence>
<dbReference type="HOGENOM" id="CLU_1286769_0_0_4"/>
<dbReference type="Proteomes" id="UP000002287">
    <property type="component" value="Plasmid pBVIE01"/>
</dbReference>
<dbReference type="AlphaFoldDB" id="A4JTV6"/>
<dbReference type="EMBL" id="CP000617">
    <property type="protein sequence ID" value="ABO59709.1"/>
    <property type="molecule type" value="Genomic_DNA"/>
</dbReference>
<keyword evidence="2" id="KW-0614">Plasmid</keyword>
<dbReference type="InterPro" id="IPR054219">
    <property type="entry name" value="DUF6939"/>
</dbReference>
<protein>
    <submittedName>
        <fullName evidence="2">Uncharacterized protein</fullName>
    </submittedName>
</protein>
<dbReference type="KEGG" id="bvi:Bcep1808_6822"/>
<geneLocation type="plasmid" evidence="2 3">
    <name>pBVIE01</name>
</geneLocation>
<evidence type="ECO:0000313" key="3">
    <source>
        <dbReference type="Proteomes" id="UP000002287"/>
    </source>
</evidence>
<sequence>MKIVVTGPRERGSTPPDAVVVDTTSRSATSWSRAFSPFYLGPADLYDGHVARTVENGWQYAKVYADQLGADGNPNEAYWAWAKAGWGKMRADRYPRGKGAKPVFCWWNGTKLGYIEARLKVYFPLYRDAVRQTEAFNQLVRLARDRTIVLWDFDGFDHQTIGLSLANVLLDDSRPMGHAFVLKAMLLYGPDVTPEMVLADPRQQRKASPQFQLL</sequence>
<proteinExistence type="predicted"/>
<dbReference type="Pfam" id="PF22075">
    <property type="entry name" value="DUF6939"/>
    <property type="match status" value="1"/>
</dbReference>
<evidence type="ECO:0000313" key="2">
    <source>
        <dbReference type="EMBL" id="ABO59709.1"/>
    </source>
</evidence>
<name>A4JTV6_BURVG</name>